<dbReference type="KEGG" id="bmic:BMR1_02g01735"/>
<sequence>MGNKRQVIGPPIPPPPAPSLRLSKFSISQQYKIGVPDTLLNRIEKYTFTQPNEQIRNVFDIIQYCGIAIPSIFGPIHTPNEFHDKILKAYHHSLRVLLFYHYRKGGSLQSIIKYRDNILILDSNVNARSVIWQFAKSENTTISNTNKWHFLYHENKMSNKKLIVFRDIRTHMLNDYAKYLISLLNISNDTAIQLLTMLLYKTLSCSENSFLRLVKTLFSSLSNYYLSLLSQIAVEFIKHGNMPIETLRRLADRWLPIFISQETPHTEALFVQIILSSPDQLAHLHTSTVGENCHFCSNSLLFLLSLIRTSRQFLSILAKYHQASKTAFTLFVSLAKDERFGDSSLMLRAEATNAIVQLWLSPAKFHILTLGPSVIHILGEICRLQTIQINVWKPLVEDCIDDNRVKLLDIMSSNVNHFDKFRIYREIDTIDYSLKMDNLYTVFSRQFLRPYCVTNLDHIDTSYYLAPLIVNYLTKTNVTNEQLQQGIAGVLVRLLCEMTTKAPLAYLFSARLSLFIHWISLHRCTLLKLGIKGLLSDDPDVTAFQNGEYLNKLPDNHIYDLNESKQFYLTLPEMSYNDTQQLGVSKVLFGIMEADNKQGLALLDFLCHITIHYYPSAKLSYLSLILSMYSEMDRDIKSGETVPFVNAGNNFKFSKYNIVSIISLCLGVKRIIVTLKGLSGCCDEINKPLEYIFSKKYPVSPNVKVAVNIQYDINKSKLEIPLLKLVLRHLLEFYIDRRINAKYYRHLHLTNLSISDLACKGVNVNDEKIGTVTPQLQDAIRRISLKVSEFNDIPTFLSVFSNKLINSSGELDDIDNTDTDSVGFYEFINRMAENFNGINFDNITNASNQFDKFGQIITSHFIAKLISIHLFGDSDDAYTRLTACLSKKYTLTQVINCIKHNQSTDNEILPFLMNETEFKDLVGDHAAVNDVTIIPFNMLTNNTINGNHGGSIGLLKWKCDWLLVCAKITSSMAVLGSIKAGNILSKIEKQVHGSLMSKISVNDKRDLRVSTLLPYKQLDLALNKIAEFLQATNNVEYVCIALNILWNLVISSLPRVNLVSPLIKILLTVNSQMNNPQIMNFQVNNLNTLASLVTTIFLLWITADPLQSLIAFTKVTPSGSPSSVVSWRSIENFVKYSMRDSSALECRFNDVNLQFAEFTLPLAHKIFMGNIKI</sequence>
<evidence type="ECO:0000313" key="1">
    <source>
        <dbReference type="EMBL" id="CCF73506.1"/>
    </source>
</evidence>
<dbReference type="AlphaFoldDB" id="I7IGA2"/>
<keyword evidence="2" id="KW-1185">Reference proteome</keyword>
<name>I7IGA2_BABMR</name>
<reference evidence="1 2" key="3">
    <citation type="journal article" date="2016" name="Sci. Rep.">
        <title>Genome-wide diversity and gene expression profiling of Babesia microti isolates identify polymorphic genes that mediate host-pathogen interactions.</title>
        <authorList>
            <person name="Silva J.C."/>
            <person name="Cornillot E."/>
            <person name="McCracken C."/>
            <person name="Usmani-Brown S."/>
            <person name="Dwivedi A."/>
            <person name="Ifeonu O.O."/>
            <person name="Crabtree J."/>
            <person name="Gotia H.T."/>
            <person name="Virji A.Z."/>
            <person name="Reynes C."/>
            <person name="Colinge J."/>
            <person name="Kumar V."/>
            <person name="Lawres L."/>
            <person name="Pazzi J.E."/>
            <person name="Pablo J.V."/>
            <person name="Hung C."/>
            <person name="Brancato J."/>
            <person name="Kumari P."/>
            <person name="Orvis J."/>
            <person name="Tretina K."/>
            <person name="Chibucos M."/>
            <person name="Ott S."/>
            <person name="Sadzewicz L."/>
            <person name="Sengamalay N."/>
            <person name="Shetty A.C."/>
            <person name="Su Q."/>
            <person name="Tallon L."/>
            <person name="Fraser C.M."/>
            <person name="Frutos R."/>
            <person name="Molina D.M."/>
            <person name="Krause P.J."/>
            <person name="Ben Mamoun C."/>
        </authorList>
    </citation>
    <scope>NUCLEOTIDE SEQUENCE [LARGE SCALE GENOMIC DNA]</scope>
    <source>
        <strain evidence="1 2">RI</strain>
    </source>
</reference>
<gene>
    <name evidence="1" type="ORF">BMR1_02g01735</name>
</gene>
<dbReference type="Proteomes" id="UP000002899">
    <property type="component" value="Chromosome II"/>
</dbReference>
<protein>
    <submittedName>
        <fullName evidence="1">Uncharacterized protein</fullName>
    </submittedName>
</protein>
<reference evidence="1 2" key="1">
    <citation type="journal article" date="2012" name="Nucleic Acids Res.">
        <title>Sequencing of the smallest Apicomplexan genome from the human pathogen Babesia microti.</title>
        <authorList>
            <person name="Cornillot E."/>
            <person name="Hadj-Kaddour K."/>
            <person name="Dassouli A."/>
            <person name="Noel B."/>
            <person name="Ranwez V."/>
            <person name="Vacherie B."/>
            <person name="Augagneur Y."/>
            <person name="Bres V."/>
            <person name="Duclos A."/>
            <person name="Randazzo S."/>
            <person name="Carcy B."/>
            <person name="Debierre-Grockiego F."/>
            <person name="Delbecq S."/>
            <person name="Moubri-Menage K."/>
            <person name="Shams-Eldin H."/>
            <person name="Usmani-Brown S."/>
            <person name="Bringaud F."/>
            <person name="Wincker P."/>
            <person name="Vivares C.P."/>
            <person name="Schwarz R.T."/>
            <person name="Schetters T.P."/>
            <person name="Krause P.J."/>
            <person name="Gorenflot A."/>
            <person name="Berry V."/>
            <person name="Barbe V."/>
            <person name="Ben Mamoun C."/>
        </authorList>
    </citation>
    <scope>NUCLEOTIDE SEQUENCE [LARGE SCALE GENOMIC DNA]</scope>
    <source>
        <strain evidence="1 2">RI</strain>
    </source>
</reference>
<organism evidence="1 2">
    <name type="scientific">Babesia microti (strain RI)</name>
    <dbReference type="NCBI Taxonomy" id="1133968"/>
    <lineage>
        <taxon>Eukaryota</taxon>
        <taxon>Sar</taxon>
        <taxon>Alveolata</taxon>
        <taxon>Apicomplexa</taxon>
        <taxon>Aconoidasida</taxon>
        <taxon>Piroplasmida</taxon>
        <taxon>Babesiidae</taxon>
        <taxon>Babesia</taxon>
    </lineage>
</organism>
<dbReference type="EMBL" id="FO082872">
    <property type="protein sequence ID" value="CCF73506.1"/>
    <property type="molecule type" value="Genomic_DNA"/>
</dbReference>
<dbReference type="GeneID" id="24424132"/>
<dbReference type="VEuPathDB" id="PiroplasmaDB:BMR1_02g01735"/>
<dbReference type="RefSeq" id="XP_012648115.1">
    <property type="nucleotide sequence ID" value="XM_012792661.1"/>
</dbReference>
<evidence type="ECO:0000313" key="2">
    <source>
        <dbReference type="Proteomes" id="UP000002899"/>
    </source>
</evidence>
<reference evidence="1 2" key="2">
    <citation type="journal article" date="2013" name="PLoS ONE">
        <title>Whole genome mapping and re-organization of the nuclear and mitochondrial genomes of Babesia microti isolates.</title>
        <authorList>
            <person name="Cornillot E."/>
            <person name="Dassouli A."/>
            <person name="Garg A."/>
            <person name="Pachikara N."/>
            <person name="Randazzo S."/>
            <person name="Depoix D."/>
            <person name="Carcy B."/>
            <person name="Delbecq S."/>
            <person name="Frutos R."/>
            <person name="Silva J.C."/>
            <person name="Sutton R."/>
            <person name="Krause P.J."/>
            <person name="Mamoun C.B."/>
        </authorList>
    </citation>
    <scope>NUCLEOTIDE SEQUENCE [LARGE SCALE GENOMIC DNA]</scope>
    <source>
        <strain evidence="1 2">RI</strain>
    </source>
</reference>
<proteinExistence type="predicted"/>
<accession>I7IGA2</accession>